<reference evidence="1 2" key="1">
    <citation type="journal article" date="2013" name="Curr. Biol.">
        <title>The Genome of the Foraminiferan Reticulomyxa filosa.</title>
        <authorList>
            <person name="Glockner G."/>
            <person name="Hulsmann N."/>
            <person name="Schleicher M."/>
            <person name="Noegel A.A."/>
            <person name="Eichinger L."/>
            <person name="Gallinger C."/>
            <person name="Pawlowski J."/>
            <person name="Sierra R."/>
            <person name="Euteneuer U."/>
            <person name="Pillet L."/>
            <person name="Moustafa A."/>
            <person name="Platzer M."/>
            <person name="Groth M."/>
            <person name="Szafranski K."/>
            <person name="Schliwa M."/>
        </authorList>
    </citation>
    <scope>NUCLEOTIDE SEQUENCE [LARGE SCALE GENOMIC DNA]</scope>
</reference>
<comment type="caution">
    <text evidence="1">The sequence shown here is derived from an EMBL/GenBank/DDBJ whole genome shotgun (WGS) entry which is preliminary data.</text>
</comment>
<gene>
    <name evidence="1" type="ORF">RFI_40404</name>
</gene>
<dbReference type="EMBL" id="ASPP01050715">
    <property type="protein sequence ID" value="ETN97127.1"/>
    <property type="molecule type" value="Genomic_DNA"/>
</dbReference>
<dbReference type="Proteomes" id="UP000023152">
    <property type="component" value="Unassembled WGS sequence"/>
</dbReference>
<evidence type="ECO:0000313" key="2">
    <source>
        <dbReference type="Proteomes" id="UP000023152"/>
    </source>
</evidence>
<proteinExistence type="predicted"/>
<keyword evidence="2" id="KW-1185">Reference proteome</keyword>
<accession>X6L6X3</accession>
<organism evidence="1 2">
    <name type="scientific">Reticulomyxa filosa</name>
    <dbReference type="NCBI Taxonomy" id="46433"/>
    <lineage>
        <taxon>Eukaryota</taxon>
        <taxon>Sar</taxon>
        <taxon>Rhizaria</taxon>
        <taxon>Retaria</taxon>
        <taxon>Foraminifera</taxon>
        <taxon>Monothalamids</taxon>
        <taxon>Reticulomyxidae</taxon>
        <taxon>Reticulomyxa</taxon>
    </lineage>
</organism>
<name>X6L6X3_RETFI</name>
<dbReference type="InterPro" id="IPR011990">
    <property type="entry name" value="TPR-like_helical_dom_sf"/>
</dbReference>
<dbReference type="Gene3D" id="1.25.40.10">
    <property type="entry name" value="Tetratricopeptide repeat domain"/>
    <property type="match status" value="1"/>
</dbReference>
<evidence type="ECO:0000313" key="1">
    <source>
        <dbReference type="EMBL" id="ETN97127.1"/>
    </source>
</evidence>
<feature type="non-terminal residue" evidence="1">
    <location>
        <position position="410"/>
    </location>
</feature>
<dbReference type="AlphaFoldDB" id="X6L6X3"/>
<protein>
    <submittedName>
        <fullName evidence="1">Uncharacterized protein</fullName>
    </submittedName>
</protein>
<sequence length="410" mass="46499">MLLSGVDTTNASQVVIDNDGYHQLGDQYGRDFRGSTGVYGSNNWSSHSIGNSNVLMTKRTDHCNSNGITDSTSPWLLTCANNNSTVEQRGHQKNSSCTLFSLPLPQDNVHLQDQSMYFSCYSPTSMSMMTMKLHLQKLTLSVMEGLDNRGTHWHICRQLEQSALAWLERAWKDDDTSFLVAMGHAFFTLASVYYANQHEFPSHAERALDYTNKALCFLKKSNAAKKNVDASNQWVITLNSSPWNNKTTETPLFDNDWGPYWECICEAYILGGHLLLDQHNWAQSSHYFKTAYNLVETALLTLFSFPPKKNFCVSLCADVNQNNAALFLKIRVLQGLGLAYYNLKRYDVAKTYGDMLVKAIVSLNQSDDITAFQTKMYKELNARTFHLSCLFRLATSNPCLVEFLRNFCLF</sequence>